<evidence type="ECO:0000313" key="2">
    <source>
        <dbReference type="EMBL" id="KAF6206151.1"/>
    </source>
</evidence>
<evidence type="ECO:0000313" key="3">
    <source>
        <dbReference type="Proteomes" id="UP000466442"/>
    </source>
</evidence>
<dbReference type="EMBL" id="WIXP02000008">
    <property type="protein sequence ID" value="KAF6206151.1"/>
    <property type="molecule type" value="Genomic_DNA"/>
</dbReference>
<reference evidence="2" key="1">
    <citation type="journal article" date="2021" name="Mol. Ecol. Resour.">
        <title>Apolygus lucorum genome provides insights into omnivorousness and mesophyll feeding.</title>
        <authorList>
            <person name="Liu Y."/>
            <person name="Liu H."/>
            <person name="Wang H."/>
            <person name="Huang T."/>
            <person name="Liu B."/>
            <person name="Yang B."/>
            <person name="Yin L."/>
            <person name="Li B."/>
            <person name="Zhang Y."/>
            <person name="Zhang S."/>
            <person name="Jiang F."/>
            <person name="Zhang X."/>
            <person name="Ren Y."/>
            <person name="Wang B."/>
            <person name="Wang S."/>
            <person name="Lu Y."/>
            <person name="Wu K."/>
            <person name="Fan W."/>
            <person name="Wang G."/>
        </authorList>
    </citation>
    <scope>NUCLEOTIDE SEQUENCE</scope>
    <source>
        <strain evidence="2">12Hb</strain>
    </source>
</reference>
<evidence type="ECO:0000256" key="1">
    <source>
        <dbReference type="SAM" id="SignalP"/>
    </source>
</evidence>
<accession>A0A8S9XCY7</accession>
<organism evidence="2 3">
    <name type="scientific">Apolygus lucorum</name>
    <name type="common">Small green plant bug</name>
    <name type="synonym">Lygocoris lucorum</name>
    <dbReference type="NCBI Taxonomy" id="248454"/>
    <lineage>
        <taxon>Eukaryota</taxon>
        <taxon>Metazoa</taxon>
        <taxon>Ecdysozoa</taxon>
        <taxon>Arthropoda</taxon>
        <taxon>Hexapoda</taxon>
        <taxon>Insecta</taxon>
        <taxon>Pterygota</taxon>
        <taxon>Neoptera</taxon>
        <taxon>Paraneoptera</taxon>
        <taxon>Hemiptera</taxon>
        <taxon>Heteroptera</taxon>
        <taxon>Panheteroptera</taxon>
        <taxon>Cimicomorpha</taxon>
        <taxon>Miridae</taxon>
        <taxon>Mirini</taxon>
        <taxon>Apolygus</taxon>
    </lineage>
</organism>
<dbReference type="Proteomes" id="UP000466442">
    <property type="component" value="Unassembled WGS sequence"/>
</dbReference>
<comment type="caution">
    <text evidence="2">The sequence shown here is derived from an EMBL/GenBank/DDBJ whole genome shotgun (WGS) entry which is preliminary data.</text>
</comment>
<gene>
    <name evidence="2" type="ORF">GE061_017376</name>
</gene>
<keyword evidence="1" id="KW-0732">Signal</keyword>
<protein>
    <recommendedName>
        <fullName evidence="4">Lipid-binding serum glycoprotein N-terminal domain-containing protein</fullName>
    </recommendedName>
</protein>
<proteinExistence type="predicted"/>
<feature type="chain" id="PRO_5035793430" description="Lipid-binding serum glycoprotein N-terminal domain-containing protein" evidence="1">
    <location>
        <begin position="18"/>
        <end position="334"/>
    </location>
</feature>
<feature type="signal peptide" evidence="1">
    <location>
        <begin position="1"/>
        <end position="17"/>
    </location>
</feature>
<evidence type="ECO:0008006" key="4">
    <source>
        <dbReference type="Google" id="ProtNLM"/>
    </source>
</evidence>
<name>A0A8S9XCY7_APOLU</name>
<sequence>MLRHFLLIGLLAFGVEGEGKSREYLDKVLDILITKIRETNPLKPLSINNKAFLPKELILKHADGQLGLQDLPNNVSVKISCVGGQISLPSLEWNGDAARVHSDEFPNAKLLLELPFASDNMVVTYPSCVIKLGGKKKIVTEIDFLPHARFKHVLRVKYVGNNCSLRVVKSWFLIPKDQSKIKKYGFTVKYGMEKKPNKLVEFLVNATIKSSIRFHGNLFFNWLAGGKKEVNDILESYIPSDLCVKLDIKYSNDSAVKDVRVFVSERDASRESPLRGELGGGGGGRRGRAAGFFPSVCPAPPPRSDSTVVKFPVSLAIRSRLLRNGNPVIIKVMC</sequence>
<keyword evidence="3" id="KW-1185">Reference proteome</keyword>
<dbReference type="AlphaFoldDB" id="A0A8S9XCY7"/>